<dbReference type="InterPro" id="IPR052421">
    <property type="entry name" value="PCW_Enzyme_Inhibitor"/>
</dbReference>
<dbReference type="NCBIfam" id="TIGR01614">
    <property type="entry name" value="PME_inhib"/>
    <property type="match status" value="1"/>
</dbReference>
<dbReference type="PANTHER" id="PTHR36710:SF4">
    <property type="entry name" value="PLANT INVERTASE_PECTIN METHYLESTERASE INHIBITOR SUPERFAMILY PROTEIN"/>
    <property type="match status" value="1"/>
</dbReference>
<keyword evidence="2" id="KW-1015">Disulfide bond</keyword>
<evidence type="ECO:0000313" key="6">
    <source>
        <dbReference type="Proteomes" id="UP001642487"/>
    </source>
</evidence>
<sequence length="145" mass="16189">MEVNAKLLCCSTFRPFTSLLQCHDVHACSFLKRRRFHHLPNLLKSAAKATESSLASKTADPKLEEWYASCAEHYDDAAGDIDDAKIYLAEGDYNGVNIQASGAMTEVDDCQDNFTRPLVDRTTVSRNAKALEDICSLRPFSYTFS</sequence>
<protein>
    <recommendedName>
        <fullName evidence="4">Pectinesterase inhibitor domain-containing protein</fullName>
    </recommendedName>
</protein>
<dbReference type="Pfam" id="PF04043">
    <property type="entry name" value="PMEI"/>
    <property type="match status" value="1"/>
</dbReference>
<reference evidence="5 6" key="1">
    <citation type="submission" date="2024-03" db="EMBL/GenBank/DDBJ databases">
        <authorList>
            <person name="Gkanogiannis A."/>
            <person name="Becerra Lopez-Lavalle L."/>
        </authorList>
    </citation>
    <scope>NUCLEOTIDE SEQUENCE [LARGE SCALE GENOMIC DNA]</scope>
</reference>
<evidence type="ECO:0000313" key="5">
    <source>
        <dbReference type="EMBL" id="CAK9309808.1"/>
    </source>
</evidence>
<evidence type="ECO:0000259" key="4">
    <source>
        <dbReference type="Pfam" id="PF04043"/>
    </source>
</evidence>
<proteinExistence type="inferred from homology"/>
<dbReference type="EMBL" id="OZ021735">
    <property type="protein sequence ID" value="CAK9309808.1"/>
    <property type="molecule type" value="Genomic_DNA"/>
</dbReference>
<gene>
    <name evidence="5" type="ORF">CITCOLO1_LOCUS1407</name>
</gene>
<evidence type="ECO:0000256" key="2">
    <source>
        <dbReference type="ARBA" id="ARBA00023157"/>
    </source>
</evidence>
<name>A0ABP0XNS1_9ROSI</name>
<dbReference type="InterPro" id="IPR006501">
    <property type="entry name" value="Pectinesterase_inhib_dom"/>
</dbReference>
<keyword evidence="1" id="KW-0732">Signal</keyword>
<dbReference type="PANTHER" id="PTHR36710">
    <property type="entry name" value="PECTINESTERASE INHIBITOR-LIKE"/>
    <property type="match status" value="1"/>
</dbReference>
<feature type="domain" description="Pectinesterase inhibitor" evidence="4">
    <location>
        <begin position="42"/>
        <end position="136"/>
    </location>
</feature>
<evidence type="ECO:0000256" key="3">
    <source>
        <dbReference type="ARBA" id="ARBA00038471"/>
    </source>
</evidence>
<organism evidence="5 6">
    <name type="scientific">Citrullus colocynthis</name>
    <name type="common">colocynth</name>
    <dbReference type="NCBI Taxonomy" id="252529"/>
    <lineage>
        <taxon>Eukaryota</taxon>
        <taxon>Viridiplantae</taxon>
        <taxon>Streptophyta</taxon>
        <taxon>Embryophyta</taxon>
        <taxon>Tracheophyta</taxon>
        <taxon>Spermatophyta</taxon>
        <taxon>Magnoliopsida</taxon>
        <taxon>eudicotyledons</taxon>
        <taxon>Gunneridae</taxon>
        <taxon>Pentapetalae</taxon>
        <taxon>rosids</taxon>
        <taxon>fabids</taxon>
        <taxon>Cucurbitales</taxon>
        <taxon>Cucurbitaceae</taxon>
        <taxon>Benincaseae</taxon>
        <taxon>Citrullus</taxon>
    </lineage>
</organism>
<dbReference type="SUPFAM" id="SSF101148">
    <property type="entry name" value="Plant invertase/pectin methylesterase inhibitor"/>
    <property type="match status" value="1"/>
</dbReference>
<keyword evidence="6" id="KW-1185">Reference proteome</keyword>
<dbReference type="InterPro" id="IPR035513">
    <property type="entry name" value="Invertase/methylesterase_inhib"/>
</dbReference>
<comment type="similarity">
    <text evidence="3">Belongs to the PMEI family.</text>
</comment>
<dbReference type="Proteomes" id="UP001642487">
    <property type="component" value="Chromosome 1"/>
</dbReference>
<accession>A0ABP0XNS1</accession>
<dbReference type="Gene3D" id="1.20.140.40">
    <property type="entry name" value="Invertase/pectin methylesterase inhibitor family protein"/>
    <property type="match status" value="1"/>
</dbReference>
<evidence type="ECO:0000256" key="1">
    <source>
        <dbReference type="ARBA" id="ARBA00022729"/>
    </source>
</evidence>